<dbReference type="AlphaFoldDB" id="A0A167IRJ7"/>
<evidence type="ECO:0000313" key="13">
    <source>
        <dbReference type="Proteomes" id="UP000076486"/>
    </source>
</evidence>
<dbReference type="PIRSF" id="PIRSF000094">
    <property type="entry name" value="Enoyl-ACP_rdct"/>
    <property type="match status" value="1"/>
</dbReference>
<protein>
    <recommendedName>
        <fullName evidence="8">Enoyl-[acyl-carrier-protein] reductase [NADH]</fullName>
        <ecNumber evidence="8">1.3.1.9</ecNumber>
    </recommendedName>
</protein>
<dbReference type="GO" id="GO:0006633">
    <property type="term" value="P:fatty acid biosynthetic process"/>
    <property type="evidence" value="ECO:0007669"/>
    <property type="project" value="UniProtKB-UniPathway"/>
</dbReference>
<name>A0A167IRJ7_9GAMM</name>
<evidence type="ECO:0000313" key="12">
    <source>
        <dbReference type="EMBL" id="KZN59858.1"/>
    </source>
</evidence>
<evidence type="ECO:0000256" key="9">
    <source>
        <dbReference type="PIRSR" id="PIRSR000094-1"/>
    </source>
</evidence>
<feature type="binding site" evidence="11">
    <location>
        <position position="165"/>
    </location>
    <ligand>
        <name>NAD(+)</name>
        <dbReference type="ChEBI" id="CHEBI:57540"/>
    </ligand>
</feature>
<keyword evidence="7 8" id="KW-0275">Fatty acid biosynthesis</keyword>
<feature type="active site" description="Proton acceptor" evidence="9">
    <location>
        <position position="148"/>
    </location>
</feature>
<evidence type="ECO:0000256" key="1">
    <source>
        <dbReference type="ARBA" id="ARBA00005194"/>
    </source>
</evidence>
<dbReference type="EMBL" id="AUYC01000051">
    <property type="protein sequence ID" value="KZN59858.1"/>
    <property type="molecule type" value="Genomic_DNA"/>
</dbReference>
<dbReference type="InterPro" id="IPR036291">
    <property type="entry name" value="NAD(P)-bd_dom_sf"/>
</dbReference>
<dbReference type="RefSeq" id="WP_063369506.1">
    <property type="nucleotide sequence ID" value="NZ_AUYC01000051.1"/>
</dbReference>
<comment type="similarity">
    <text evidence="2 8">Belongs to the short-chain dehydrogenases/reductases (SDR) family. FabI subfamily.</text>
</comment>
<sequence length="257" mass="27328">MHSMMDLSGKQGVVVGIANEHSLAYACAKLFNDSGAKVIATYANESAARFVLPLQSTLEGVSLVCCDLSDESSISRLLAIAESHLGPIDFIVHSIAFAPMADLHGRLIDCSQTGFQEAIEVSCFSLVRLVSKFENILNAQASVVTMSYLGSQRAIQNYNVMGPVKSALDSSVRYLAMELGGIGCRVNAISAGPIKTRAASGLKNFEQLIEKSHAGSPLQRDLSSEDVAKTAMYLVSDLSQAVTGSTIYVDNGYHVTG</sequence>
<evidence type="ECO:0000256" key="11">
    <source>
        <dbReference type="PIRSR" id="PIRSR000094-3"/>
    </source>
</evidence>
<evidence type="ECO:0000256" key="3">
    <source>
        <dbReference type="ARBA" id="ARBA00022516"/>
    </source>
</evidence>
<proteinExistence type="inferred from homology"/>
<organism evidence="12 13">
    <name type="scientific">Pseudoalteromonas luteoviolacea CPMOR-1</name>
    <dbReference type="NCBI Taxonomy" id="1365248"/>
    <lineage>
        <taxon>Bacteria</taxon>
        <taxon>Pseudomonadati</taxon>
        <taxon>Pseudomonadota</taxon>
        <taxon>Gammaproteobacteria</taxon>
        <taxon>Alteromonadales</taxon>
        <taxon>Pseudoalteromonadaceae</taxon>
        <taxon>Pseudoalteromonas</taxon>
    </lineage>
</organism>
<evidence type="ECO:0000256" key="2">
    <source>
        <dbReference type="ARBA" id="ARBA00009233"/>
    </source>
</evidence>
<comment type="caution">
    <text evidence="12">The sequence shown here is derived from an EMBL/GenBank/DDBJ whole genome shotgun (WGS) entry which is preliminary data.</text>
</comment>
<dbReference type="Gene3D" id="3.40.50.720">
    <property type="entry name" value="NAD(P)-binding Rossmann-like Domain"/>
    <property type="match status" value="1"/>
</dbReference>
<feature type="binding site" evidence="11">
    <location>
        <position position="16"/>
    </location>
    <ligand>
        <name>NAD(+)</name>
        <dbReference type="ChEBI" id="CHEBI:57540"/>
    </ligand>
</feature>
<keyword evidence="6" id="KW-0443">Lipid metabolism</keyword>
<comment type="pathway">
    <text evidence="1">Lipid metabolism; fatty acid biosynthesis.</text>
</comment>
<accession>A0A167IRJ7</accession>
<dbReference type="SUPFAM" id="SSF51735">
    <property type="entry name" value="NAD(P)-binding Rossmann-fold domains"/>
    <property type="match status" value="1"/>
</dbReference>
<evidence type="ECO:0000256" key="8">
    <source>
        <dbReference type="PIRNR" id="PIRNR000094"/>
    </source>
</evidence>
<evidence type="ECO:0000256" key="10">
    <source>
        <dbReference type="PIRSR" id="PIRSR000094-2"/>
    </source>
</evidence>
<evidence type="ECO:0000256" key="4">
    <source>
        <dbReference type="ARBA" id="ARBA00022832"/>
    </source>
</evidence>
<feature type="binding site" evidence="11">
    <location>
        <begin position="194"/>
        <end position="198"/>
    </location>
    <ligand>
        <name>NAD(+)</name>
        <dbReference type="ChEBI" id="CHEBI:57540"/>
    </ligand>
</feature>
<dbReference type="Proteomes" id="UP000076486">
    <property type="component" value="Unassembled WGS sequence"/>
</dbReference>
<evidence type="ECO:0000256" key="6">
    <source>
        <dbReference type="ARBA" id="ARBA00023098"/>
    </source>
</evidence>
<feature type="binding site" evidence="11">
    <location>
        <position position="95"/>
    </location>
    <ligand>
        <name>NAD(+)</name>
        <dbReference type="ChEBI" id="CHEBI:57540"/>
    </ligand>
</feature>
<keyword evidence="5 8" id="KW-0560">Oxidoreductase</keyword>
<keyword evidence="3 8" id="KW-0444">Lipid biosynthesis</keyword>
<evidence type="ECO:0000256" key="5">
    <source>
        <dbReference type="ARBA" id="ARBA00023002"/>
    </source>
</evidence>
<comment type="catalytic activity">
    <reaction evidence="8">
        <text>a 2,3-saturated acyl-[ACP] + NAD(+) = a (2E)-enoyl-[ACP] + NADH + H(+)</text>
        <dbReference type="Rhea" id="RHEA:10240"/>
        <dbReference type="Rhea" id="RHEA-COMP:9925"/>
        <dbReference type="Rhea" id="RHEA-COMP:9926"/>
        <dbReference type="ChEBI" id="CHEBI:15378"/>
        <dbReference type="ChEBI" id="CHEBI:57540"/>
        <dbReference type="ChEBI" id="CHEBI:57945"/>
        <dbReference type="ChEBI" id="CHEBI:78784"/>
        <dbReference type="ChEBI" id="CHEBI:78785"/>
        <dbReference type="EC" id="1.3.1.9"/>
    </reaction>
</comment>
<dbReference type="GO" id="GO:0004318">
    <property type="term" value="F:enoyl-[acyl-carrier-protein] reductase (NADH) activity"/>
    <property type="evidence" value="ECO:0007669"/>
    <property type="project" value="UniProtKB-EC"/>
</dbReference>
<dbReference type="Gene3D" id="1.10.8.400">
    <property type="entry name" value="Enoyl acyl carrier protein reductase"/>
    <property type="match status" value="1"/>
</dbReference>
<feature type="binding site" evidence="10">
    <location>
        <position position="98"/>
    </location>
    <ligand>
        <name>substrate</name>
    </ligand>
</feature>
<dbReference type="Pfam" id="PF13561">
    <property type="entry name" value="adh_short_C2"/>
    <property type="match status" value="1"/>
</dbReference>
<dbReference type="PANTHER" id="PTHR43159:SF2">
    <property type="entry name" value="ENOYL-[ACYL-CARRIER-PROTEIN] REDUCTASE [NADH], CHLOROPLASTIC"/>
    <property type="match status" value="1"/>
</dbReference>
<evidence type="ECO:0000256" key="7">
    <source>
        <dbReference type="ARBA" id="ARBA00023160"/>
    </source>
</evidence>
<dbReference type="InterPro" id="IPR002347">
    <property type="entry name" value="SDR_fam"/>
</dbReference>
<dbReference type="PANTHER" id="PTHR43159">
    <property type="entry name" value="ENOYL-[ACYL-CARRIER-PROTEIN] REDUCTASE"/>
    <property type="match status" value="1"/>
</dbReference>
<dbReference type="UniPathway" id="UPA00094"/>
<dbReference type="CDD" id="cd05372">
    <property type="entry name" value="ENR_SDR"/>
    <property type="match status" value="1"/>
</dbReference>
<keyword evidence="4" id="KW-0276">Fatty acid metabolism</keyword>
<dbReference type="PATRIC" id="fig|1365248.3.peg.4301"/>
<gene>
    <name evidence="12" type="ORF">N473_02780</name>
</gene>
<dbReference type="EC" id="1.3.1.9" evidence="8"/>
<reference evidence="12 13" key="1">
    <citation type="submission" date="2013-07" db="EMBL/GenBank/DDBJ databases">
        <title>Comparative Genomic and Metabolomic Analysis of Twelve Strains of Pseudoalteromonas luteoviolacea.</title>
        <authorList>
            <person name="Vynne N.G."/>
            <person name="Mansson M."/>
            <person name="Gram L."/>
        </authorList>
    </citation>
    <scope>NUCLEOTIDE SEQUENCE [LARGE SCALE GENOMIC DNA]</scope>
    <source>
        <strain evidence="12 13">CPMOR-1</strain>
    </source>
</reference>
<feature type="active site" description="Proton acceptor" evidence="9">
    <location>
        <position position="158"/>
    </location>
</feature>
<dbReference type="InterPro" id="IPR014358">
    <property type="entry name" value="Enoyl-ACP_Rdtase_NADH"/>
</dbReference>
<keyword evidence="8 11" id="KW-0520">NAD</keyword>
<dbReference type="PRINTS" id="PR00081">
    <property type="entry name" value="GDHRDH"/>
</dbReference>